<name>A0A401KMD9_ASPAW</name>
<comment type="caution">
    <text evidence="1">The sequence shown here is derived from an EMBL/GenBank/DDBJ whole genome shotgun (WGS) entry which is preliminary data.</text>
</comment>
<sequence>MFCISSLVKSWEALIFTSENGNIISARPTALEVTKEIIVKYENVPPMSKSGRPIGQPIDVIEAEKRFRISFFTGFSHILIRNGQYHMVLEARFQGDLHKTHFVSCPKSARDSDLSKEDQKLLKCKLQGVKERISETVWDKLKQRYHIVKEDWLASDKEEEEI</sequence>
<dbReference type="EMBL" id="BDHI01000007">
    <property type="protein sequence ID" value="GCB20422.1"/>
    <property type="molecule type" value="Genomic_DNA"/>
</dbReference>
<keyword evidence="2" id="KW-1185">Reference proteome</keyword>
<protein>
    <submittedName>
        <fullName evidence="1">Uncharacterized protein</fullName>
    </submittedName>
</protein>
<accession>A0A401KMD9</accession>
<dbReference type="AlphaFoldDB" id="A0A401KMD9"/>
<evidence type="ECO:0000313" key="1">
    <source>
        <dbReference type="EMBL" id="GCB20422.1"/>
    </source>
</evidence>
<proteinExistence type="predicted"/>
<reference evidence="1 2" key="1">
    <citation type="submission" date="2016-09" db="EMBL/GenBank/DDBJ databases">
        <title>Aspergillus awamori IFM 58123T.</title>
        <authorList>
            <person name="Kusuya Y."/>
            <person name="Shimizu M."/>
            <person name="Takahashi H."/>
            <person name="Yaguchi T."/>
        </authorList>
    </citation>
    <scope>NUCLEOTIDE SEQUENCE [LARGE SCALE GENOMIC DNA]</scope>
    <source>
        <strain evidence="1 2">IFM 58123</strain>
    </source>
</reference>
<dbReference type="Proteomes" id="UP000286921">
    <property type="component" value="Unassembled WGS sequence"/>
</dbReference>
<organism evidence="1 2">
    <name type="scientific">Aspergillus awamori</name>
    <name type="common">Black koji mold</name>
    <dbReference type="NCBI Taxonomy" id="105351"/>
    <lineage>
        <taxon>Eukaryota</taxon>
        <taxon>Fungi</taxon>
        <taxon>Dikarya</taxon>
        <taxon>Ascomycota</taxon>
        <taxon>Pezizomycotina</taxon>
        <taxon>Eurotiomycetes</taxon>
        <taxon>Eurotiomycetidae</taxon>
        <taxon>Eurotiales</taxon>
        <taxon>Aspergillaceae</taxon>
        <taxon>Aspergillus</taxon>
    </lineage>
</organism>
<gene>
    <name evidence="1" type="ORF">AAWM_03307</name>
</gene>
<evidence type="ECO:0000313" key="2">
    <source>
        <dbReference type="Proteomes" id="UP000286921"/>
    </source>
</evidence>